<proteinExistence type="predicted"/>
<keyword evidence="3" id="KW-0460">Magnesium</keyword>
<reference evidence="4" key="1">
    <citation type="submission" date="2020-09" db="EMBL/GenBank/DDBJ databases">
        <title>A novel bacterium of genus Paenibacillus, isolated from South China Sea.</title>
        <authorList>
            <person name="Huang H."/>
            <person name="Mo K."/>
            <person name="Hu Y."/>
        </authorList>
    </citation>
    <scope>NUCLEOTIDE SEQUENCE</scope>
    <source>
        <strain evidence="4">IB182493</strain>
    </source>
</reference>
<accession>A0A927CM16</accession>
<comment type="cofactor">
    <cofactor evidence="1">
        <name>Mg(2+)</name>
        <dbReference type="ChEBI" id="CHEBI:18420"/>
    </cofactor>
</comment>
<keyword evidence="2 4" id="KW-0378">Hydrolase</keyword>
<dbReference type="InterPro" id="IPR023198">
    <property type="entry name" value="PGP-like_dom2"/>
</dbReference>
<dbReference type="EMBL" id="JACXIY010000013">
    <property type="protein sequence ID" value="MBD2869063.1"/>
    <property type="molecule type" value="Genomic_DNA"/>
</dbReference>
<dbReference type="SFLD" id="SFLDS00003">
    <property type="entry name" value="Haloacid_Dehalogenase"/>
    <property type="match status" value="1"/>
</dbReference>
<dbReference type="RefSeq" id="WP_190860854.1">
    <property type="nucleotide sequence ID" value="NZ_JACXIY010000013.1"/>
</dbReference>
<dbReference type="Pfam" id="PF00702">
    <property type="entry name" value="Hydrolase"/>
    <property type="match status" value="1"/>
</dbReference>
<name>A0A927CM16_9BACL</name>
<dbReference type="AlphaFoldDB" id="A0A927CM16"/>
<sequence>MIFFDLDGTLLDFKGAEFLAVLAFHNQFSSLFNFSGNQSDFYREWCSIGKKHYSRFLQGELSFEQQKIARMKELIGELQDCEAAEYFQFYLKSFEYNWRPYEDVIPCLQSLKGNRLGIITNGDLNQQKQKLERMGILEYFEVVIASGDVGVSKPNTRIFEVASEMTGQHLHAITYIGDDFSTDIAPCEKLNMRGIWLNRQNERLERPVQRMITTLDNLYEHL</sequence>
<dbReference type="InterPro" id="IPR006439">
    <property type="entry name" value="HAD-SF_hydro_IA"/>
</dbReference>
<evidence type="ECO:0000256" key="1">
    <source>
        <dbReference type="ARBA" id="ARBA00001946"/>
    </source>
</evidence>
<evidence type="ECO:0000313" key="4">
    <source>
        <dbReference type="EMBL" id="MBD2869063.1"/>
    </source>
</evidence>
<dbReference type="SUPFAM" id="SSF56784">
    <property type="entry name" value="HAD-like"/>
    <property type="match status" value="1"/>
</dbReference>
<protein>
    <submittedName>
        <fullName evidence="4">HAD family hydrolase</fullName>
    </submittedName>
</protein>
<evidence type="ECO:0000256" key="3">
    <source>
        <dbReference type="ARBA" id="ARBA00022842"/>
    </source>
</evidence>
<dbReference type="PANTHER" id="PTHR46470">
    <property type="entry name" value="N-ACYLNEURAMINATE-9-PHOSPHATASE"/>
    <property type="match status" value="1"/>
</dbReference>
<dbReference type="Gene3D" id="1.10.150.240">
    <property type="entry name" value="Putative phosphatase, domain 2"/>
    <property type="match status" value="1"/>
</dbReference>
<evidence type="ECO:0000256" key="2">
    <source>
        <dbReference type="ARBA" id="ARBA00022801"/>
    </source>
</evidence>
<dbReference type="GO" id="GO:0016787">
    <property type="term" value="F:hydrolase activity"/>
    <property type="evidence" value="ECO:0007669"/>
    <property type="project" value="UniProtKB-KW"/>
</dbReference>
<gene>
    <name evidence="4" type="ORF">IDH41_10770</name>
</gene>
<dbReference type="SFLD" id="SFLDG01129">
    <property type="entry name" value="C1.5:_HAD__Beta-PGM__Phosphata"/>
    <property type="match status" value="1"/>
</dbReference>
<dbReference type="Gene3D" id="3.40.50.1000">
    <property type="entry name" value="HAD superfamily/HAD-like"/>
    <property type="match status" value="1"/>
</dbReference>
<dbReference type="NCBIfam" id="TIGR01549">
    <property type="entry name" value="HAD-SF-IA-v1"/>
    <property type="match status" value="1"/>
</dbReference>
<comment type="caution">
    <text evidence="4">The sequence shown here is derived from an EMBL/GenBank/DDBJ whole genome shotgun (WGS) entry which is preliminary data.</text>
</comment>
<dbReference type="PANTHER" id="PTHR46470:SF4">
    <property type="entry name" value="5-AMINO-6-(5-PHOSPHO-D-RIBITYLAMINO)URACIL PHOSPHATASE YIGB"/>
    <property type="match status" value="1"/>
</dbReference>
<dbReference type="NCBIfam" id="TIGR01509">
    <property type="entry name" value="HAD-SF-IA-v3"/>
    <property type="match status" value="1"/>
</dbReference>
<evidence type="ECO:0000313" key="5">
    <source>
        <dbReference type="Proteomes" id="UP000632125"/>
    </source>
</evidence>
<organism evidence="4 5">
    <name type="scientific">Paenibacillus arenilitoris</name>
    <dbReference type="NCBI Taxonomy" id="2772299"/>
    <lineage>
        <taxon>Bacteria</taxon>
        <taxon>Bacillati</taxon>
        <taxon>Bacillota</taxon>
        <taxon>Bacilli</taxon>
        <taxon>Bacillales</taxon>
        <taxon>Paenibacillaceae</taxon>
        <taxon>Paenibacillus</taxon>
    </lineage>
</organism>
<dbReference type="InterPro" id="IPR051400">
    <property type="entry name" value="HAD-like_hydrolase"/>
</dbReference>
<dbReference type="InterPro" id="IPR036412">
    <property type="entry name" value="HAD-like_sf"/>
</dbReference>
<dbReference type="InterPro" id="IPR023214">
    <property type="entry name" value="HAD_sf"/>
</dbReference>
<dbReference type="Proteomes" id="UP000632125">
    <property type="component" value="Unassembled WGS sequence"/>
</dbReference>
<dbReference type="GO" id="GO:0044281">
    <property type="term" value="P:small molecule metabolic process"/>
    <property type="evidence" value="ECO:0007669"/>
    <property type="project" value="UniProtKB-ARBA"/>
</dbReference>
<keyword evidence="5" id="KW-1185">Reference proteome</keyword>